<gene>
    <name evidence="1" type="ORF">COV74_01480</name>
</gene>
<dbReference type="AlphaFoldDB" id="A0A2H0LS09"/>
<protein>
    <recommendedName>
        <fullName evidence="3">STAS domain-containing protein</fullName>
    </recommendedName>
</protein>
<name>A0A2H0LS09_9BACT</name>
<comment type="caution">
    <text evidence="1">The sequence shown here is derived from an EMBL/GenBank/DDBJ whole genome shotgun (WGS) entry which is preliminary data.</text>
</comment>
<dbReference type="Proteomes" id="UP000230859">
    <property type="component" value="Unassembled WGS sequence"/>
</dbReference>
<reference evidence="1 2" key="1">
    <citation type="submission" date="2017-09" db="EMBL/GenBank/DDBJ databases">
        <title>Depth-based differentiation of microbial function through sediment-hosted aquifers and enrichment of novel symbionts in the deep terrestrial subsurface.</title>
        <authorList>
            <person name="Probst A.J."/>
            <person name="Ladd B."/>
            <person name="Jarett J.K."/>
            <person name="Geller-Mcgrath D.E."/>
            <person name="Sieber C.M."/>
            <person name="Emerson J.B."/>
            <person name="Anantharaman K."/>
            <person name="Thomas B.C."/>
            <person name="Malmstrom R."/>
            <person name="Stieglmeier M."/>
            <person name="Klingl A."/>
            <person name="Woyke T."/>
            <person name="Ryan C.M."/>
            <person name="Banfield J.F."/>
        </authorList>
    </citation>
    <scope>NUCLEOTIDE SEQUENCE [LARGE SCALE GENOMIC DNA]</scope>
    <source>
        <strain evidence="1">CG11_big_fil_rev_8_21_14_0_20_45_26</strain>
    </source>
</reference>
<dbReference type="InterPro" id="IPR036513">
    <property type="entry name" value="STAS_dom_sf"/>
</dbReference>
<sequence length="239" mass="27368">MKTLVPRIEQRQIGRVHVFDLYGSFTGDRSVPVIEKIDHTIQKKRLKRVILNMQEVQDLDELGARKILASLIRPQKSLVYCAGENLQQYFQSSYLPHNVKLCRNDEEVADCLGSFLFEKDKDIGLSKEQENFKNEYGLERRRKKRIRVAIPIEIEFEMKSGTKVHSKAIATNISQGGLFAEYLDLDSSLQVTQLGDLESNKVTVVVPANENFPEDVRIQGCVKRIELTKRQVGMGIQFV</sequence>
<accession>A0A2H0LS09</accession>
<evidence type="ECO:0008006" key="3">
    <source>
        <dbReference type="Google" id="ProtNLM"/>
    </source>
</evidence>
<evidence type="ECO:0000313" key="1">
    <source>
        <dbReference type="EMBL" id="PIQ87220.1"/>
    </source>
</evidence>
<evidence type="ECO:0000313" key="2">
    <source>
        <dbReference type="Proteomes" id="UP000230859"/>
    </source>
</evidence>
<organism evidence="1 2">
    <name type="scientific">Candidatus Abzuiibacterium crystallinum</name>
    <dbReference type="NCBI Taxonomy" id="1974748"/>
    <lineage>
        <taxon>Bacteria</taxon>
        <taxon>Pseudomonadati</taxon>
        <taxon>Candidatus Omnitrophota</taxon>
        <taxon>Candidatus Abzuiibacterium</taxon>
    </lineage>
</organism>
<dbReference type="EMBL" id="PCVY01000016">
    <property type="protein sequence ID" value="PIQ87220.1"/>
    <property type="molecule type" value="Genomic_DNA"/>
</dbReference>
<dbReference type="SUPFAM" id="SSF52091">
    <property type="entry name" value="SpoIIaa-like"/>
    <property type="match status" value="1"/>
</dbReference>
<proteinExistence type="predicted"/>